<dbReference type="GO" id="GO:0046872">
    <property type="term" value="F:metal ion binding"/>
    <property type="evidence" value="ECO:0007669"/>
    <property type="project" value="UniProtKB-KW"/>
</dbReference>
<protein>
    <recommendedName>
        <fullName evidence="17">Aprataxin-like protein</fullName>
        <ecNumber evidence="4">3.6.1.71</ecNumber>
        <ecNumber evidence="3">3.6.1.72</ecNumber>
    </recommendedName>
    <alternativeName>
        <fullName evidence="18">Hit family protein 3</fullName>
    </alternativeName>
</protein>
<evidence type="ECO:0000259" key="20">
    <source>
        <dbReference type="Pfam" id="PF16278"/>
    </source>
</evidence>
<dbReference type="Pfam" id="PF16278">
    <property type="entry name" value="zf-C2HE"/>
    <property type="match status" value="1"/>
</dbReference>
<feature type="domain" description="Aprataxin C2HE/C2H2/C2HC zinc finger" evidence="20">
    <location>
        <begin position="153"/>
        <end position="212"/>
    </location>
</feature>
<dbReference type="InterPro" id="IPR032566">
    <property type="entry name" value="Znf-C2HE"/>
</dbReference>
<evidence type="ECO:0000256" key="6">
    <source>
        <dbReference type="ARBA" id="ARBA00022723"/>
    </source>
</evidence>
<dbReference type="Gene3D" id="3.30.428.10">
    <property type="entry name" value="HIT-like"/>
    <property type="match status" value="1"/>
</dbReference>
<evidence type="ECO:0000256" key="14">
    <source>
        <dbReference type="ARBA" id="ARBA00044639"/>
    </source>
</evidence>
<keyword evidence="12" id="KW-0539">Nucleus</keyword>
<gene>
    <name evidence="21" type="primary">HNT3_2</name>
    <name evidence="21" type="ORF">GRS66_008192</name>
</gene>
<evidence type="ECO:0000256" key="3">
    <source>
        <dbReference type="ARBA" id="ARBA00012495"/>
    </source>
</evidence>
<dbReference type="InterPro" id="IPR011146">
    <property type="entry name" value="HIT-like"/>
</dbReference>
<dbReference type="EMBL" id="CP049005">
    <property type="protein sequence ID" value="QID85610.1"/>
    <property type="molecule type" value="Genomic_DNA"/>
</dbReference>
<dbReference type="GO" id="GO:0005737">
    <property type="term" value="C:cytoplasm"/>
    <property type="evidence" value="ECO:0007669"/>
    <property type="project" value="UniProtKB-SubCell"/>
</dbReference>
<evidence type="ECO:0000256" key="1">
    <source>
        <dbReference type="ARBA" id="ARBA00004123"/>
    </source>
</evidence>
<dbReference type="OrthoDB" id="3512845at2759"/>
<keyword evidence="7" id="KW-0227">DNA damage</keyword>
<comment type="function">
    <text evidence="16">DNA-binding protein involved in single-strand DNA break repair, double-strand DNA break repair and base excision repair. Resolves abortive DNA ligation intermediates formed either at base excision sites, or when DNA ligases attempt to repair non-ligatable breaks induced by reactive oxygen species. Catalyzes the release of adenylate groups covalently linked to 5'-phosphate termini, resulting in the production of 5'-phosphate termini that can be efficiently rejoined. Likewise, catalyzes the release of 3'-linked guanosine (DNAppG) and inosine (DNAppI) from DNA, but has higher specific activity with 5'-linked adenosine (AppDNA).</text>
</comment>
<dbReference type="PANTHER" id="PTHR12486">
    <property type="entry name" value="APRATAXIN-RELATED"/>
    <property type="match status" value="1"/>
</dbReference>
<evidence type="ECO:0000256" key="2">
    <source>
        <dbReference type="ARBA" id="ARBA00004496"/>
    </source>
</evidence>
<dbReference type="GO" id="GO:0000012">
    <property type="term" value="P:single strand break repair"/>
    <property type="evidence" value="ECO:0007669"/>
    <property type="project" value="TreeGrafter"/>
</dbReference>
<evidence type="ECO:0000256" key="16">
    <source>
        <dbReference type="ARBA" id="ARBA00059438"/>
    </source>
</evidence>
<evidence type="ECO:0000256" key="9">
    <source>
        <dbReference type="ARBA" id="ARBA00022833"/>
    </source>
</evidence>
<dbReference type="Proteomes" id="UP000501346">
    <property type="component" value="Chromosome SeVIII-SeXV"/>
</dbReference>
<dbReference type="AlphaFoldDB" id="A0A6C1E9Q0"/>
<evidence type="ECO:0000256" key="4">
    <source>
        <dbReference type="ARBA" id="ARBA00012496"/>
    </source>
</evidence>
<keyword evidence="9" id="KW-0862">Zinc</keyword>
<evidence type="ECO:0000256" key="13">
    <source>
        <dbReference type="ARBA" id="ARBA00024601"/>
    </source>
</evidence>
<evidence type="ECO:0000313" key="22">
    <source>
        <dbReference type="Proteomes" id="UP000501346"/>
    </source>
</evidence>
<dbReference type="EC" id="3.6.1.71" evidence="4"/>
<dbReference type="Pfam" id="PF01230">
    <property type="entry name" value="HIT"/>
    <property type="match status" value="1"/>
</dbReference>
<dbReference type="GO" id="GO:0033699">
    <property type="term" value="F:DNA 5'-adenosine monophosphate hydrolase activity"/>
    <property type="evidence" value="ECO:0007669"/>
    <property type="project" value="UniProtKB-EC"/>
</dbReference>
<evidence type="ECO:0000256" key="12">
    <source>
        <dbReference type="ARBA" id="ARBA00023242"/>
    </source>
</evidence>
<evidence type="ECO:0000256" key="7">
    <source>
        <dbReference type="ARBA" id="ARBA00022763"/>
    </source>
</evidence>
<accession>A0A6C1E9Q0</accession>
<reference evidence="21 22" key="1">
    <citation type="journal article" date="2019" name="BMC Genomics">
        <title>Chromosome level assembly and comparative genome analysis confirm lager-brewing yeasts originated from a single hybridization.</title>
        <authorList>
            <person name="Salazar A.N."/>
            <person name="Gorter de Vries A.R."/>
            <person name="van den Broek M."/>
            <person name="Brouwers N."/>
            <person name="de la Torre Cortes P."/>
            <person name="Kuijpers N.G.A."/>
            <person name="Daran J.G."/>
            <person name="Abeel T."/>
        </authorList>
    </citation>
    <scope>NUCLEOTIDE SEQUENCE [LARGE SCALE GENOMIC DNA]</scope>
    <source>
        <strain evidence="21 22">CBS 1483</strain>
    </source>
</reference>
<comment type="catalytic activity">
    <reaction evidence="13">
        <text>a 3'-end 2'-deoxyribonucleotide-3'-diphospho-5'-guanosine-DNA + H2O = a 3'-end 2'-deoxyribonucleotide 3'-phosphate-DNA + GMP + 2 H(+)</text>
        <dbReference type="Rhea" id="RHEA:52140"/>
        <dbReference type="Rhea" id="RHEA-COMP:13186"/>
        <dbReference type="Rhea" id="RHEA-COMP:13187"/>
        <dbReference type="ChEBI" id="CHEBI:15377"/>
        <dbReference type="ChEBI" id="CHEBI:15378"/>
        <dbReference type="ChEBI" id="CHEBI:58115"/>
        <dbReference type="ChEBI" id="CHEBI:136419"/>
        <dbReference type="ChEBI" id="CHEBI:136420"/>
        <dbReference type="EC" id="3.6.1.72"/>
    </reaction>
</comment>
<dbReference type="EC" id="3.6.1.72" evidence="3"/>
<dbReference type="InterPro" id="IPR036265">
    <property type="entry name" value="HIT-like_sf"/>
</dbReference>
<keyword evidence="11" id="KW-0234">DNA repair</keyword>
<evidence type="ECO:0000256" key="8">
    <source>
        <dbReference type="ARBA" id="ARBA00022801"/>
    </source>
</evidence>
<evidence type="ECO:0000256" key="18">
    <source>
        <dbReference type="ARBA" id="ARBA00076243"/>
    </source>
</evidence>
<keyword evidence="10" id="KW-0238">DNA-binding</keyword>
<dbReference type="GO" id="GO:0005634">
    <property type="term" value="C:nucleus"/>
    <property type="evidence" value="ECO:0007669"/>
    <property type="project" value="UniProtKB-SubCell"/>
</dbReference>
<keyword evidence="22" id="KW-1185">Reference proteome</keyword>
<evidence type="ECO:0000256" key="10">
    <source>
        <dbReference type="ARBA" id="ARBA00023125"/>
    </source>
</evidence>
<evidence type="ECO:0000259" key="19">
    <source>
        <dbReference type="Pfam" id="PF01230"/>
    </source>
</evidence>
<dbReference type="GO" id="GO:0003697">
    <property type="term" value="F:single-stranded DNA binding"/>
    <property type="evidence" value="ECO:0007669"/>
    <property type="project" value="TreeGrafter"/>
</dbReference>
<dbReference type="FunFam" id="3.30.428.10:FF:000017">
    <property type="entry name" value="Aprataxin-like protein"/>
    <property type="match status" value="1"/>
</dbReference>
<feature type="domain" description="HIT" evidence="19">
    <location>
        <begin position="19"/>
        <end position="138"/>
    </location>
</feature>
<comment type="catalytic activity">
    <reaction evidence="15">
        <text>a 5'-end adenosine-5'-diphospho-5'-ribonucleoside-2'-deoxyribonucleotide-DNA + H2O = a 5'-end 5'-phospho-ribonucleoside-2'-deoxyribonucleotide-DNA + AMP + 2 H(+)</text>
        <dbReference type="Rhea" id="RHEA:52132"/>
        <dbReference type="Rhea" id="RHEA-COMP:13182"/>
        <dbReference type="Rhea" id="RHEA-COMP:13183"/>
        <dbReference type="ChEBI" id="CHEBI:15377"/>
        <dbReference type="ChEBI" id="CHEBI:15378"/>
        <dbReference type="ChEBI" id="CHEBI:136414"/>
        <dbReference type="ChEBI" id="CHEBI:136415"/>
        <dbReference type="ChEBI" id="CHEBI:456215"/>
        <dbReference type="EC" id="3.6.1.71"/>
    </reaction>
</comment>
<name>A0A6C1E9Q0_SACPS</name>
<keyword evidence="8" id="KW-0378">Hydrolase</keyword>
<dbReference type="SUPFAM" id="SSF54197">
    <property type="entry name" value="HIT-like"/>
    <property type="match status" value="1"/>
</dbReference>
<comment type="subcellular location">
    <subcellularLocation>
        <location evidence="2">Cytoplasm</location>
    </subcellularLocation>
    <subcellularLocation>
        <location evidence="1">Nucleus</location>
    </subcellularLocation>
</comment>
<keyword evidence="6" id="KW-0479">Metal-binding</keyword>
<evidence type="ECO:0000256" key="17">
    <source>
        <dbReference type="ARBA" id="ARBA00068941"/>
    </source>
</evidence>
<proteinExistence type="predicted"/>
<comment type="catalytic activity">
    <reaction evidence="14">
        <text>a 5'-end adenosine-5'-diphospho-5'-2'-deoxyribonucleoside-DNA + H2O = a 5'-end 5'-phospho-2'-deoxyribonucleoside-DNA + AMP + 2 H(+)</text>
        <dbReference type="Rhea" id="RHEA:52128"/>
        <dbReference type="Rhea" id="RHEA-COMP:13180"/>
        <dbReference type="Rhea" id="RHEA-COMP:13181"/>
        <dbReference type="ChEBI" id="CHEBI:15377"/>
        <dbReference type="ChEBI" id="CHEBI:15378"/>
        <dbReference type="ChEBI" id="CHEBI:136412"/>
        <dbReference type="ChEBI" id="CHEBI:136413"/>
        <dbReference type="ChEBI" id="CHEBI:456215"/>
        <dbReference type="EC" id="3.6.1.71"/>
    </reaction>
</comment>
<dbReference type="SMR" id="A0A6C1E9Q0"/>
<evidence type="ECO:0000256" key="11">
    <source>
        <dbReference type="ARBA" id="ARBA00023204"/>
    </source>
</evidence>
<dbReference type="PANTHER" id="PTHR12486:SF4">
    <property type="entry name" value="APRATAXIN"/>
    <property type="match status" value="1"/>
</dbReference>
<organism evidence="21 22">
    <name type="scientific">Saccharomyces pastorianus</name>
    <name type="common">Lager yeast</name>
    <name type="synonym">Saccharomyces cerevisiae x Saccharomyces eubayanus</name>
    <dbReference type="NCBI Taxonomy" id="27292"/>
    <lineage>
        <taxon>Eukaryota</taxon>
        <taxon>Fungi</taxon>
        <taxon>Dikarya</taxon>
        <taxon>Ascomycota</taxon>
        <taxon>Saccharomycotina</taxon>
        <taxon>Saccharomycetes</taxon>
        <taxon>Saccharomycetales</taxon>
        <taxon>Saccharomycetaceae</taxon>
        <taxon>Saccharomyces</taxon>
    </lineage>
</organism>
<dbReference type="GO" id="GO:1990165">
    <property type="term" value="F:single-strand break-containing DNA binding"/>
    <property type="evidence" value="ECO:0007669"/>
    <property type="project" value="TreeGrafter"/>
</dbReference>
<keyword evidence="5" id="KW-0963">Cytoplasm</keyword>
<evidence type="ECO:0000256" key="15">
    <source>
        <dbReference type="ARBA" id="ARBA00044713"/>
    </source>
</evidence>
<evidence type="ECO:0000256" key="5">
    <source>
        <dbReference type="ARBA" id="ARBA00022490"/>
    </source>
</evidence>
<dbReference type="GO" id="GO:0120108">
    <property type="term" value="F:DNA-3'-diphospho-5'-guanosine diphosphatase activity"/>
    <property type="evidence" value="ECO:0007669"/>
    <property type="project" value="UniProtKB-EC"/>
</dbReference>
<sequence length="217" mass="25677">MSWRYALKAYVTNPETVDDGAMIYFDDKVSIIKDSFAKSECHLLVLPRSTQLSRGHPTNIIDSKFKNEFEPYIDSAINYIFKHFQEKFRIKKGDDNEPNWEDDILREKDKFISKFIQIGIHSVPSMANLHIHVISRDFNSLRLKNKKHYNSFNTGFFISWDDLPLNGKKVGNDKDIETKYLKNHDLVCCYCQENFSNKFSLLKKHLELEFNKHFELR</sequence>
<dbReference type="GO" id="GO:0030983">
    <property type="term" value="F:mismatched DNA binding"/>
    <property type="evidence" value="ECO:0007669"/>
    <property type="project" value="TreeGrafter"/>
</dbReference>
<evidence type="ECO:0000313" key="21">
    <source>
        <dbReference type="EMBL" id="QID85610.1"/>
    </source>
</evidence>
<dbReference type="GO" id="GO:0003725">
    <property type="term" value="F:double-stranded RNA binding"/>
    <property type="evidence" value="ECO:0007669"/>
    <property type="project" value="TreeGrafter"/>
</dbReference>